<dbReference type="Proteomes" id="UP000217736">
    <property type="component" value="Chromosome"/>
</dbReference>
<dbReference type="Gene3D" id="3.10.105.10">
    <property type="entry name" value="Dipeptide-binding Protein, Domain 3"/>
    <property type="match status" value="1"/>
</dbReference>
<name>A0A1Z4EGM4_9MYCO</name>
<protein>
    <submittedName>
        <fullName evidence="2">Putative lipoprotein</fullName>
    </submittedName>
</protein>
<dbReference type="PANTHER" id="PTHR30290:SF65">
    <property type="entry name" value="MONOACYL PHOSPHATIDYLINOSITOL TETRAMANNOSIDE-BINDING PROTEIN LPQW-RELATED"/>
    <property type="match status" value="1"/>
</dbReference>
<dbReference type="InterPro" id="IPR000914">
    <property type="entry name" value="SBP_5_dom"/>
</dbReference>
<dbReference type="KEGG" id="mshg:MSG_01960"/>
<dbReference type="EMBL" id="AP018164">
    <property type="protein sequence ID" value="BAX92109.1"/>
    <property type="molecule type" value="Genomic_DNA"/>
</dbReference>
<organism evidence="2 3">
    <name type="scientific">Mycobacterium shigaense</name>
    <dbReference type="NCBI Taxonomy" id="722731"/>
    <lineage>
        <taxon>Bacteria</taxon>
        <taxon>Bacillati</taxon>
        <taxon>Actinomycetota</taxon>
        <taxon>Actinomycetes</taxon>
        <taxon>Mycobacteriales</taxon>
        <taxon>Mycobacteriaceae</taxon>
        <taxon>Mycobacterium</taxon>
        <taxon>Mycobacterium simiae complex</taxon>
    </lineage>
</organism>
<evidence type="ECO:0000313" key="2">
    <source>
        <dbReference type="EMBL" id="BAX92109.1"/>
    </source>
</evidence>
<dbReference type="GO" id="GO:1904680">
    <property type="term" value="F:peptide transmembrane transporter activity"/>
    <property type="evidence" value="ECO:0007669"/>
    <property type="project" value="TreeGrafter"/>
</dbReference>
<sequence>MGIRCRRAGGDVGLYTRWHGLKRWAIAALAFPVAVGCTVTGCSGSAASQIVYVVDGTLGTYNTNTVAGAASAGAQAFARTLTGFGYHGPDGQVVADHDFGTVSVVGGSPLVLDYQIADNAVYSDGKPVTCDDLVLAWAAQSGRFPGFDAATQAGYLDIANIECTPGQKKARVSFVPDRGIADYMELFSATSLMPSHVIADQLNIDVTAAVLGDNGPLVAQIAKLWNTTWDLKPGLKSDEIQKRFPSSGPYKIESVLDGGAVVLVANDRWWGPRAITKRITVTPQAPDIQDRVSNRSVDVVDVAAGSSGALNTPDNYERSDAPSAGIEQLIFAPQGPLAQTKARRALALCIPRDAIAHDAGAPIANSRLSPATEDAVAQGDGAAEAAKFARADPAAARDELGNAPLTVRIGYHGPNARLAVTVGTITKSCAAAGITVNDVSLDSSGPQALKDGKIDVLVASTGGATGSGSTGSSAMDAYDLHTGNGNNLSGYSNAQVDGIIGALAVSADPAERVRLLADAAPVLWAEMPTLPLYRQQRTLLMSKKMYAVSRNPTRWGAGWNMDRWALVQ</sequence>
<accession>A0A1Z4EGM4</accession>
<dbReference type="Pfam" id="PF00496">
    <property type="entry name" value="SBP_bac_5"/>
    <property type="match status" value="1"/>
</dbReference>
<gene>
    <name evidence="2" type="ORF">MSG_01960</name>
</gene>
<dbReference type="SUPFAM" id="SSF53850">
    <property type="entry name" value="Periplasmic binding protein-like II"/>
    <property type="match status" value="1"/>
</dbReference>
<dbReference type="OrthoDB" id="7888869at2"/>
<dbReference type="InterPro" id="IPR039424">
    <property type="entry name" value="SBP_5"/>
</dbReference>
<dbReference type="GO" id="GO:0015833">
    <property type="term" value="P:peptide transport"/>
    <property type="evidence" value="ECO:0007669"/>
    <property type="project" value="TreeGrafter"/>
</dbReference>
<proteinExistence type="predicted"/>
<dbReference type="PANTHER" id="PTHR30290">
    <property type="entry name" value="PERIPLASMIC BINDING COMPONENT OF ABC TRANSPORTER"/>
    <property type="match status" value="1"/>
</dbReference>
<dbReference type="Gene3D" id="3.90.76.10">
    <property type="entry name" value="Dipeptide-binding Protein, Domain 1"/>
    <property type="match status" value="1"/>
</dbReference>
<evidence type="ECO:0000259" key="1">
    <source>
        <dbReference type="Pfam" id="PF00496"/>
    </source>
</evidence>
<dbReference type="RefSeq" id="WP_096439150.1">
    <property type="nucleotide sequence ID" value="NZ_AP018164.1"/>
</dbReference>
<feature type="domain" description="Solute-binding protein family 5" evidence="1">
    <location>
        <begin position="111"/>
        <end position="474"/>
    </location>
</feature>
<evidence type="ECO:0000313" key="3">
    <source>
        <dbReference type="Proteomes" id="UP000217736"/>
    </source>
</evidence>
<dbReference type="Gene3D" id="3.40.190.10">
    <property type="entry name" value="Periplasmic binding protein-like II"/>
    <property type="match status" value="1"/>
</dbReference>
<keyword evidence="3" id="KW-1185">Reference proteome</keyword>
<dbReference type="AlphaFoldDB" id="A0A1Z4EGM4"/>
<reference evidence="3" key="1">
    <citation type="submission" date="2017-06" db="EMBL/GenBank/DDBJ databases">
        <title>Complete Genome Sequence of Mycobacterium shigaense.</title>
        <authorList>
            <person name="Fukano H."/>
            <person name="Yoshida M."/>
            <person name="Kazumi Y."/>
            <person name="Ogura Y."/>
            <person name="Mitarai S."/>
            <person name="Hayashi T."/>
            <person name="Hoshino Y."/>
        </authorList>
    </citation>
    <scope>NUCLEOTIDE SEQUENCE [LARGE SCALE GENOMIC DNA]</scope>
    <source>
        <strain evidence="3">UN-152</strain>
    </source>
</reference>
<keyword evidence="2" id="KW-0449">Lipoprotein</keyword>